<feature type="compositionally biased region" description="Polar residues" evidence="1">
    <location>
        <begin position="185"/>
        <end position="196"/>
    </location>
</feature>
<feature type="compositionally biased region" description="Polar residues" evidence="1">
    <location>
        <begin position="35"/>
        <end position="44"/>
    </location>
</feature>
<proteinExistence type="predicted"/>
<name>A0A8W8I336_MAGGI</name>
<feature type="compositionally biased region" description="Polar residues" evidence="1">
    <location>
        <begin position="225"/>
        <end position="240"/>
    </location>
</feature>
<accession>A0A8W8I336</accession>
<dbReference type="Proteomes" id="UP000005408">
    <property type="component" value="Unassembled WGS sequence"/>
</dbReference>
<feature type="region of interest" description="Disordered" evidence="1">
    <location>
        <begin position="1"/>
        <end position="110"/>
    </location>
</feature>
<dbReference type="OrthoDB" id="6116069at2759"/>
<dbReference type="AlphaFoldDB" id="A0A8W8I336"/>
<evidence type="ECO:0000313" key="2">
    <source>
        <dbReference type="EnsemblMetazoa" id="G12327.3:cds"/>
    </source>
</evidence>
<dbReference type="EnsemblMetazoa" id="G12327.1">
    <property type="protein sequence ID" value="G12327.1:cds"/>
    <property type="gene ID" value="G12327"/>
</dbReference>
<feature type="compositionally biased region" description="Basic residues" evidence="1">
    <location>
        <begin position="85"/>
        <end position="94"/>
    </location>
</feature>
<dbReference type="EnsemblMetazoa" id="G12327.2">
    <property type="protein sequence ID" value="G12327.2:cds"/>
    <property type="gene ID" value="G12327"/>
</dbReference>
<dbReference type="EnsemblMetazoa" id="G12327.7">
    <property type="protein sequence ID" value="G12327.7:cds"/>
    <property type="gene ID" value="G12327"/>
</dbReference>
<dbReference type="EnsemblMetazoa" id="G12327.5">
    <property type="protein sequence ID" value="G12327.5:cds"/>
    <property type="gene ID" value="G12327"/>
</dbReference>
<keyword evidence="3" id="KW-1185">Reference proteome</keyword>
<sequence>MPSNTKQTEKQEQIGKGDSNGLFPPIASPRKHVLRSNSSSNDSDTPLEAVDMPPPMSSRDTSPSKSPCKLPSLSSQPNSNPQTKERKHRRKKLCRSPSCPTRPATNDFESPLPIEKTLINFKDPNSYVQEYDVKLPNIFKNSTPNGTDMSPETSSLGWAVKDRSRTKANLRRTESSRENYVGSPTMESKYNKNQQRAHTHAALLLPLRTQDSRKSNQGKKKKSFARQSTYSEGQTLSLTLDNEHGASNGWGTDYDSDYYDSSGQHSGSSFDRIIEESDSHMSIPSAGGSHISVPSASKQWLKNKEGQVKA</sequence>
<dbReference type="EnsemblMetazoa" id="G12327.6">
    <property type="protein sequence ID" value="G12327.6:cds"/>
    <property type="gene ID" value="G12327"/>
</dbReference>
<organism evidence="2 3">
    <name type="scientific">Magallana gigas</name>
    <name type="common">Pacific oyster</name>
    <name type="synonym">Crassostrea gigas</name>
    <dbReference type="NCBI Taxonomy" id="29159"/>
    <lineage>
        <taxon>Eukaryota</taxon>
        <taxon>Metazoa</taxon>
        <taxon>Spiralia</taxon>
        <taxon>Lophotrochozoa</taxon>
        <taxon>Mollusca</taxon>
        <taxon>Bivalvia</taxon>
        <taxon>Autobranchia</taxon>
        <taxon>Pteriomorphia</taxon>
        <taxon>Ostreida</taxon>
        <taxon>Ostreoidea</taxon>
        <taxon>Ostreidae</taxon>
        <taxon>Magallana</taxon>
    </lineage>
</organism>
<feature type="compositionally biased region" description="Low complexity" evidence="1">
    <location>
        <begin position="259"/>
        <end position="271"/>
    </location>
</feature>
<evidence type="ECO:0000313" key="3">
    <source>
        <dbReference type="Proteomes" id="UP000005408"/>
    </source>
</evidence>
<protein>
    <submittedName>
        <fullName evidence="2">Uncharacterized protein</fullName>
    </submittedName>
</protein>
<evidence type="ECO:0000256" key="1">
    <source>
        <dbReference type="SAM" id="MobiDB-lite"/>
    </source>
</evidence>
<dbReference type="EnsemblMetazoa" id="G12327.4">
    <property type="protein sequence ID" value="G12327.4:cds"/>
    <property type="gene ID" value="G12327"/>
</dbReference>
<feature type="compositionally biased region" description="Low complexity" evidence="1">
    <location>
        <begin position="63"/>
        <end position="82"/>
    </location>
</feature>
<reference evidence="2" key="1">
    <citation type="submission" date="2022-08" db="UniProtKB">
        <authorList>
            <consortium name="EnsemblMetazoa"/>
        </authorList>
    </citation>
    <scope>IDENTIFICATION</scope>
    <source>
        <strain evidence="2">05x7-T-G4-1.051#20</strain>
    </source>
</reference>
<dbReference type="EnsemblMetazoa" id="G12327.3">
    <property type="protein sequence ID" value="G12327.3:cds"/>
    <property type="gene ID" value="G12327"/>
</dbReference>
<dbReference type="OMA" id="RNEMALC"/>
<feature type="region of interest" description="Disordered" evidence="1">
    <location>
        <begin position="169"/>
        <end position="310"/>
    </location>
</feature>